<dbReference type="InterPro" id="IPR001029">
    <property type="entry name" value="Flagellin_N"/>
</dbReference>
<keyword evidence="6" id="KW-0966">Cell projection</keyword>
<keyword evidence="6" id="KW-0969">Cilium</keyword>
<dbReference type="PANTHER" id="PTHR42792">
    <property type="entry name" value="FLAGELLIN"/>
    <property type="match status" value="1"/>
</dbReference>
<reference evidence="7" key="1">
    <citation type="submission" date="2016-10" db="EMBL/GenBank/DDBJ databases">
        <authorList>
            <person name="Varghese N."/>
            <person name="Submissions S."/>
        </authorList>
    </citation>
    <scope>NUCLEOTIDE SEQUENCE [LARGE SCALE GENOMIC DNA]</scope>
    <source>
        <strain evidence="7">DSM 3384</strain>
    </source>
</reference>
<protein>
    <recommendedName>
        <fullName evidence="3">Flagellin</fullName>
    </recommendedName>
</protein>
<dbReference type="GO" id="GO:0009288">
    <property type="term" value="C:bacterial-type flagellum"/>
    <property type="evidence" value="ECO:0007669"/>
    <property type="project" value="UniProtKB-SubCell"/>
</dbReference>
<dbReference type="PANTHER" id="PTHR42792:SF2">
    <property type="entry name" value="FLAGELLIN"/>
    <property type="match status" value="1"/>
</dbReference>
<keyword evidence="6" id="KW-0282">Flagellum</keyword>
<dbReference type="AlphaFoldDB" id="A0A1H2EEL8"/>
<dbReference type="Pfam" id="PF00669">
    <property type="entry name" value="Flagellin_N"/>
    <property type="match status" value="1"/>
</dbReference>
<gene>
    <name evidence="6" type="ORF">SAMN04487931_10359</name>
</gene>
<dbReference type="Gene3D" id="1.20.1330.10">
    <property type="entry name" value="f41 fragment of flagellin, N-terminal domain"/>
    <property type="match status" value="2"/>
</dbReference>
<comment type="similarity">
    <text evidence="1 3">Belongs to the bacterial flagellin family.</text>
</comment>
<evidence type="ECO:0000313" key="6">
    <source>
        <dbReference type="EMBL" id="SDT93575.1"/>
    </source>
</evidence>
<dbReference type="InterPro" id="IPR001492">
    <property type="entry name" value="Flagellin"/>
</dbReference>
<dbReference type="Proteomes" id="UP000199608">
    <property type="component" value="Unassembled WGS sequence"/>
</dbReference>
<comment type="subcellular location">
    <subcellularLocation>
        <location evidence="3">Secreted</location>
    </subcellularLocation>
    <subcellularLocation>
        <location evidence="3">Bacterial flagellum</location>
    </subcellularLocation>
</comment>
<comment type="function">
    <text evidence="3">Flagellin is the subunit protein which polymerizes to form the filaments of bacterial flagella.</text>
</comment>
<evidence type="ECO:0000313" key="7">
    <source>
        <dbReference type="Proteomes" id="UP000199608"/>
    </source>
</evidence>
<dbReference type="GO" id="GO:0005576">
    <property type="term" value="C:extracellular region"/>
    <property type="evidence" value="ECO:0007669"/>
    <property type="project" value="UniProtKB-SubCell"/>
</dbReference>
<organism evidence="6 7">
    <name type="scientific">Desulfobacula phenolica</name>
    <dbReference type="NCBI Taxonomy" id="90732"/>
    <lineage>
        <taxon>Bacteria</taxon>
        <taxon>Pseudomonadati</taxon>
        <taxon>Thermodesulfobacteriota</taxon>
        <taxon>Desulfobacteria</taxon>
        <taxon>Desulfobacterales</taxon>
        <taxon>Desulfobacteraceae</taxon>
        <taxon>Desulfobacula</taxon>
    </lineage>
</organism>
<evidence type="ECO:0000259" key="4">
    <source>
        <dbReference type="Pfam" id="PF00669"/>
    </source>
</evidence>
<name>A0A1H2EEL8_9BACT</name>
<keyword evidence="7" id="KW-1185">Reference proteome</keyword>
<evidence type="ECO:0000256" key="2">
    <source>
        <dbReference type="ARBA" id="ARBA00023143"/>
    </source>
</evidence>
<dbReference type="SUPFAM" id="SSF64518">
    <property type="entry name" value="Phase 1 flagellin"/>
    <property type="match status" value="1"/>
</dbReference>
<proteinExistence type="inferred from homology"/>
<sequence length="249" mass="26240">MSLTINNNTLSQSAGNTFRSASNAFDQSLEKISSGKSINRASDDASGLVMANNLNSAANSIGQLSRNASDNISMIQIKEAALGQATQIIQGIGEKVLQAASDAQTPETRMAIQEDVTKSLESLNDLYQGTTFNGKSLLSDAPGLAELSALDLSSLEGAESAQEAVDSALDSVSSYRSALGSSQNQVESEISNLKTQEISARSSESQIRDVDIAEEVMNMKQLDLLKKTSSFAQNQAANVNAQRVATLLG</sequence>
<dbReference type="GO" id="GO:0005198">
    <property type="term" value="F:structural molecule activity"/>
    <property type="evidence" value="ECO:0007669"/>
    <property type="project" value="UniProtKB-UniRule"/>
</dbReference>
<dbReference type="PRINTS" id="PR00207">
    <property type="entry name" value="FLAGELLIN"/>
</dbReference>
<evidence type="ECO:0000256" key="3">
    <source>
        <dbReference type="RuleBase" id="RU362073"/>
    </source>
</evidence>
<dbReference type="InterPro" id="IPR042187">
    <property type="entry name" value="Flagellin_C_sub2"/>
</dbReference>
<dbReference type="Gene3D" id="6.10.10.10">
    <property type="entry name" value="Flagellar export chaperone, C-terminal domain"/>
    <property type="match status" value="1"/>
</dbReference>
<dbReference type="Pfam" id="PF00700">
    <property type="entry name" value="Flagellin_C"/>
    <property type="match status" value="1"/>
</dbReference>
<accession>A0A1H2EEL8</accession>
<evidence type="ECO:0000259" key="5">
    <source>
        <dbReference type="Pfam" id="PF00700"/>
    </source>
</evidence>
<dbReference type="InterPro" id="IPR046358">
    <property type="entry name" value="Flagellin_C"/>
</dbReference>
<dbReference type="RefSeq" id="WP_092231260.1">
    <property type="nucleotide sequence ID" value="NZ_FNLL01000003.1"/>
</dbReference>
<evidence type="ECO:0000256" key="1">
    <source>
        <dbReference type="ARBA" id="ARBA00005709"/>
    </source>
</evidence>
<keyword evidence="3" id="KW-0964">Secreted</keyword>
<dbReference type="EMBL" id="FNLL01000003">
    <property type="protein sequence ID" value="SDT93575.1"/>
    <property type="molecule type" value="Genomic_DNA"/>
</dbReference>
<keyword evidence="2 3" id="KW-0975">Bacterial flagellum</keyword>
<feature type="domain" description="Flagellin N-terminal" evidence="4">
    <location>
        <begin position="5"/>
        <end position="140"/>
    </location>
</feature>
<feature type="domain" description="Flagellin C-terminal" evidence="5">
    <location>
        <begin position="163"/>
        <end position="247"/>
    </location>
</feature>